<comment type="caution">
    <text evidence="2">The sequence shown here is derived from an EMBL/GenBank/DDBJ whole genome shotgun (WGS) entry which is preliminary data.</text>
</comment>
<dbReference type="AlphaFoldDB" id="A0A562B2S0"/>
<evidence type="ECO:0000313" key="2">
    <source>
        <dbReference type="EMBL" id="TWG79308.1"/>
    </source>
</evidence>
<keyword evidence="3" id="KW-1185">Reference proteome</keyword>
<proteinExistence type="predicted"/>
<protein>
    <submittedName>
        <fullName evidence="2">Uncharacterized protein</fullName>
    </submittedName>
</protein>
<sequence>MSVPNYEVGRLAALTVRMVMASGLSRDDARAALDLACAMMDGGPAQEEAAHRMPIRGNDPSARGAAHVPRG</sequence>
<gene>
    <name evidence="2" type="ORF">L602_000700001240</name>
</gene>
<organism evidence="2 3">
    <name type="scientific">Cupriavidus gilardii J11</name>
    <dbReference type="NCBI Taxonomy" id="936133"/>
    <lineage>
        <taxon>Bacteria</taxon>
        <taxon>Pseudomonadati</taxon>
        <taxon>Pseudomonadota</taxon>
        <taxon>Betaproteobacteria</taxon>
        <taxon>Burkholderiales</taxon>
        <taxon>Burkholderiaceae</taxon>
        <taxon>Cupriavidus</taxon>
    </lineage>
</organism>
<reference evidence="2 3" key="1">
    <citation type="submission" date="2019-07" db="EMBL/GenBank/DDBJ databases">
        <title>Genome sequencing of lignin-degrading bacterial isolates.</title>
        <authorList>
            <person name="Gladden J."/>
        </authorList>
    </citation>
    <scope>NUCLEOTIDE SEQUENCE [LARGE SCALE GENOMIC DNA]</scope>
    <source>
        <strain evidence="2 3">J11</strain>
    </source>
</reference>
<evidence type="ECO:0000313" key="3">
    <source>
        <dbReference type="Proteomes" id="UP000318141"/>
    </source>
</evidence>
<accession>A0A562B2S0</accession>
<feature type="region of interest" description="Disordered" evidence="1">
    <location>
        <begin position="46"/>
        <end position="71"/>
    </location>
</feature>
<dbReference type="EMBL" id="VLJN01000065">
    <property type="protein sequence ID" value="TWG79308.1"/>
    <property type="molecule type" value="Genomic_DNA"/>
</dbReference>
<evidence type="ECO:0000256" key="1">
    <source>
        <dbReference type="SAM" id="MobiDB-lite"/>
    </source>
</evidence>
<dbReference type="Proteomes" id="UP000318141">
    <property type="component" value="Unassembled WGS sequence"/>
</dbReference>
<name>A0A562B2S0_9BURK</name>